<evidence type="ECO:0000313" key="2">
    <source>
        <dbReference type="Proteomes" id="UP000271624"/>
    </source>
</evidence>
<sequence length="322" mass="36872">MIKQQFIPGSNLPNSEENKLLCWLSSELGARLGHNSQLSPTENTPIYWGASYFGLNKVKSFQSADFYHQTKILQLCNYYVLEQIYIIEKACVNYMAKLVLMHESTEEQMLYSLFCADEAMHVAKIKPFIPIPPSTIQQDENNQLLKFLNDVIDVQDKAVILFVLLVLDGWSLSYYRSLAIECYEPDISLILQGFLTDKSRHHATSVMLFHNLPLSTESQSTIVETLSKFLLVMQVEPQQMIVSVMAQIKGDLSRHQKIRIFEELDTEAQSVTRLKFLRSLMRNPNSFSVVQMLEARGAFQPYNQKKSGYATYACNSQVEPKS</sequence>
<name>A0A433VBT7_9CYAN</name>
<dbReference type="RefSeq" id="WP_127083513.1">
    <property type="nucleotide sequence ID" value="NZ_RSCL01000013.1"/>
</dbReference>
<proteinExistence type="predicted"/>
<evidence type="ECO:0008006" key="3">
    <source>
        <dbReference type="Google" id="ProtNLM"/>
    </source>
</evidence>
<dbReference type="EMBL" id="RSCL01000013">
    <property type="protein sequence ID" value="RUT03566.1"/>
    <property type="molecule type" value="Genomic_DNA"/>
</dbReference>
<protein>
    <recommendedName>
        <fullName evidence="3">Ferritin-like domain-containing protein</fullName>
    </recommendedName>
</protein>
<dbReference type="OrthoDB" id="528268at2"/>
<accession>A0A433VBT7</accession>
<evidence type="ECO:0000313" key="1">
    <source>
        <dbReference type="EMBL" id="RUT03566.1"/>
    </source>
</evidence>
<keyword evidence="2" id="KW-1185">Reference proteome</keyword>
<organism evidence="1 2">
    <name type="scientific">Dulcicalothrix desertica PCC 7102</name>
    <dbReference type="NCBI Taxonomy" id="232991"/>
    <lineage>
        <taxon>Bacteria</taxon>
        <taxon>Bacillati</taxon>
        <taxon>Cyanobacteriota</taxon>
        <taxon>Cyanophyceae</taxon>
        <taxon>Nostocales</taxon>
        <taxon>Calotrichaceae</taxon>
        <taxon>Dulcicalothrix</taxon>
    </lineage>
</organism>
<gene>
    <name evidence="1" type="ORF">DSM106972_052050</name>
</gene>
<reference evidence="1" key="1">
    <citation type="submission" date="2018-12" db="EMBL/GenBank/DDBJ databases">
        <authorList>
            <person name="Will S."/>
            <person name="Neumann-Schaal M."/>
            <person name="Henke P."/>
        </authorList>
    </citation>
    <scope>NUCLEOTIDE SEQUENCE</scope>
    <source>
        <strain evidence="1">PCC 7102</strain>
    </source>
</reference>
<reference evidence="1" key="2">
    <citation type="journal article" date="2019" name="Genome Biol. Evol.">
        <title>Day and night: Metabolic profiles and evolutionary relationships of six axenic non-marine cyanobacteria.</title>
        <authorList>
            <person name="Will S.E."/>
            <person name="Henke P."/>
            <person name="Boedeker C."/>
            <person name="Huang S."/>
            <person name="Brinkmann H."/>
            <person name="Rohde M."/>
            <person name="Jarek M."/>
            <person name="Friedl T."/>
            <person name="Seufert S."/>
            <person name="Schumacher M."/>
            <person name="Overmann J."/>
            <person name="Neumann-Schaal M."/>
            <person name="Petersen J."/>
        </authorList>
    </citation>
    <scope>NUCLEOTIDE SEQUENCE [LARGE SCALE GENOMIC DNA]</scope>
    <source>
        <strain evidence="1">PCC 7102</strain>
    </source>
</reference>
<comment type="caution">
    <text evidence="1">The sequence shown here is derived from an EMBL/GenBank/DDBJ whole genome shotgun (WGS) entry which is preliminary data.</text>
</comment>
<dbReference type="Proteomes" id="UP000271624">
    <property type="component" value="Unassembled WGS sequence"/>
</dbReference>
<dbReference type="AlphaFoldDB" id="A0A433VBT7"/>